<dbReference type="RefSeq" id="WP_368652562.1">
    <property type="nucleotide sequence ID" value="NZ_CP162599.1"/>
</dbReference>
<proteinExistence type="predicted"/>
<dbReference type="GO" id="GO:0003824">
    <property type="term" value="F:catalytic activity"/>
    <property type="evidence" value="ECO:0007669"/>
    <property type="project" value="InterPro"/>
</dbReference>
<dbReference type="PANTHER" id="PTHR11895">
    <property type="entry name" value="TRANSAMIDASE"/>
    <property type="match status" value="1"/>
</dbReference>
<accession>A0AB39HN54</accession>
<dbReference type="AlphaFoldDB" id="A0AB39HN54"/>
<feature type="domain" description="Amidase" evidence="1">
    <location>
        <begin position="26"/>
        <end position="450"/>
    </location>
</feature>
<dbReference type="NCBIfam" id="NF005686">
    <property type="entry name" value="PRK07486.1"/>
    <property type="match status" value="1"/>
</dbReference>
<organism evidence="2">
    <name type="scientific">Ornithinibacillus sp. 4-3</name>
    <dbReference type="NCBI Taxonomy" id="3231488"/>
    <lineage>
        <taxon>Bacteria</taxon>
        <taxon>Bacillati</taxon>
        <taxon>Bacillota</taxon>
        <taxon>Bacilli</taxon>
        <taxon>Bacillales</taxon>
        <taxon>Bacillaceae</taxon>
        <taxon>Ornithinibacillus</taxon>
    </lineage>
</organism>
<dbReference type="InterPro" id="IPR000120">
    <property type="entry name" value="Amidase"/>
</dbReference>
<dbReference type="InterPro" id="IPR023631">
    <property type="entry name" value="Amidase_dom"/>
</dbReference>
<dbReference type="SUPFAM" id="SSF75304">
    <property type="entry name" value="Amidase signature (AS) enzymes"/>
    <property type="match status" value="1"/>
</dbReference>
<reference evidence="2" key="1">
    <citation type="submission" date="2024-07" db="EMBL/GenBank/DDBJ databases">
        <title>Halotolerant mesophilic bacterium Ornithinibacillus sp. 4-3, sp. nov., isolated from soil.</title>
        <authorList>
            <person name="Sidarenka A.V."/>
            <person name="Guliayeva D.E."/>
            <person name="Leanovich S.I."/>
            <person name="Hileuskaya K.S."/>
            <person name="Akhremchuk A.E."/>
            <person name="Sikolenko M.A."/>
            <person name="Valentovich L.N."/>
        </authorList>
    </citation>
    <scope>NUCLEOTIDE SEQUENCE</scope>
    <source>
        <strain evidence="2">4-3</strain>
    </source>
</reference>
<sequence>MVNDIYFNSVREIVKAIQNRNVSVKEVMQAHLAQINKVNPQVNAIVSLNEEIAMKEAELADKKIQSGEKLGPLHGIPMAIKDTEQAKGFPATSGSLLFKDRIATEDNIATERLRAAGAIIIGKTNVPEFGAGAHTFNEVFGKTLNPYNLGRTAGGSSGGAAVAVSTGMLPIADGSDTGGSLRFPAAFNNVVGIRTSPGRVPRFPKDFPFSPQAVQGSIARTTSDAAYMLSVIAGPDNRSPIAIEEPGSIFLESLERDMKGARIAYSADFGGEIPIEPQVREQFMKQLEVFEAMGCKLEEIHPDMTNAEEIFQVFRAHEFETAMGGLMDKHRELFKPSLIWNIEMGRNLRGPQIGQADRMRTELFHRFRAFFAKYDAFLLPVSPVSPFDANLEYPLSIDGVKMNTYLEWMKTCYYITVSGSPAISVPGGFTADGLPFGLQIVGGHRRDLDVLRIGHAFEQATQYGKTRPELAK</sequence>
<evidence type="ECO:0000313" key="2">
    <source>
        <dbReference type="EMBL" id="XDK31838.1"/>
    </source>
</evidence>
<dbReference type="InterPro" id="IPR020556">
    <property type="entry name" value="Amidase_CS"/>
</dbReference>
<protein>
    <submittedName>
        <fullName evidence="2">Amidase</fullName>
    </submittedName>
</protein>
<dbReference type="PROSITE" id="PS00571">
    <property type="entry name" value="AMIDASES"/>
    <property type="match status" value="1"/>
</dbReference>
<dbReference type="PANTHER" id="PTHR11895:SF76">
    <property type="entry name" value="INDOLEACETAMIDE HYDROLASE"/>
    <property type="match status" value="1"/>
</dbReference>
<name>A0AB39HN54_9BACI</name>
<dbReference type="EMBL" id="CP162599">
    <property type="protein sequence ID" value="XDK31838.1"/>
    <property type="molecule type" value="Genomic_DNA"/>
</dbReference>
<gene>
    <name evidence="2" type="ORF">AB4Y30_12475</name>
</gene>
<evidence type="ECO:0000259" key="1">
    <source>
        <dbReference type="Pfam" id="PF01425"/>
    </source>
</evidence>
<dbReference type="Pfam" id="PF01425">
    <property type="entry name" value="Amidase"/>
    <property type="match status" value="1"/>
</dbReference>
<dbReference type="InterPro" id="IPR036928">
    <property type="entry name" value="AS_sf"/>
</dbReference>
<dbReference type="Gene3D" id="3.90.1300.10">
    <property type="entry name" value="Amidase signature (AS) domain"/>
    <property type="match status" value="1"/>
</dbReference>